<reference evidence="2" key="1">
    <citation type="submission" date="2016-12" db="EMBL/GenBank/DDBJ databases">
        <title>The genomes of Aspergillus section Nigri reveals drivers in fungal speciation.</title>
        <authorList>
            <consortium name="DOE Joint Genome Institute"/>
            <person name="Vesth T.C."/>
            <person name="Nybo J."/>
            <person name="Theobald S."/>
            <person name="Brandl J."/>
            <person name="Frisvad J.C."/>
            <person name="Nielsen K.F."/>
            <person name="Lyhne E.K."/>
            <person name="Kogle M.E."/>
            <person name="Kuo A."/>
            <person name="Riley R."/>
            <person name="Clum A."/>
            <person name="Nolan M."/>
            <person name="Lipzen A."/>
            <person name="Salamov A."/>
            <person name="Henrissat B."/>
            <person name="Wiebenga A."/>
            <person name="De Vries R.P."/>
            <person name="Grigoriev I.V."/>
            <person name="Mortensen U.H."/>
            <person name="Andersen M.R."/>
            <person name="Baker S.E."/>
        </authorList>
    </citation>
    <scope>NUCLEOTIDE SEQUENCE [LARGE SCALE GENOMIC DNA]</scope>
    <source>
        <strain evidence="2">CBS 115656</strain>
    </source>
</reference>
<evidence type="ECO:0000313" key="2">
    <source>
        <dbReference type="EMBL" id="PYH35283.1"/>
    </source>
</evidence>
<dbReference type="AlphaFoldDB" id="A0A318YRA2"/>
<keyword evidence="3" id="KW-1185">Reference proteome</keyword>
<accession>A0A318YRA2</accession>
<sequence>MGKKNGIERKFARSLCGNLDGSRLEWPEKAGIVRANITFSDYQQSYNPLEYLIVIFLASTSKTTHKVPRTDEKSLIILPPDTTSLSAALTQSHRMLWPLMALWDDIYTKLKQGGIPLSDTSNQGAGGILNEHIQDDRSTPIPGISF</sequence>
<name>A0A318YRA2_ASPNB</name>
<dbReference type="Proteomes" id="UP000247647">
    <property type="component" value="Unassembled WGS sequence"/>
</dbReference>
<organism evidence="2 3">
    <name type="scientific">Aspergillus neoniger (strain CBS 115656)</name>
    <dbReference type="NCBI Taxonomy" id="1448310"/>
    <lineage>
        <taxon>Eukaryota</taxon>
        <taxon>Fungi</taxon>
        <taxon>Dikarya</taxon>
        <taxon>Ascomycota</taxon>
        <taxon>Pezizomycotina</taxon>
        <taxon>Eurotiomycetes</taxon>
        <taxon>Eurotiomycetidae</taxon>
        <taxon>Eurotiales</taxon>
        <taxon>Aspergillaceae</taxon>
        <taxon>Aspergillus</taxon>
        <taxon>Aspergillus subgen. Circumdati</taxon>
    </lineage>
</organism>
<evidence type="ECO:0000313" key="3">
    <source>
        <dbReference type="Proteomes" id="UP000247647"/>
    </source>
</evidence>
<feature type="region of interest" description="Disordered" evidence="1">
    <location>
        <begin position="126"/>
        <end position="146"/>
    </location>
</feature>
<proteinExistence type="predicted"/>
<dbReference type="GeneID" id="37127185"/>
<dbReference type="RefSeq" id="XP_025480761.1">
    <property type="nucleotide sequence ID" value="XM_025624729.1"/>
</dbReference>
<dbReference type="EMBL" id="KZ821456">
    <property type="protein sequence ID" value="PYH35283.1"/>
    <property type="molecule type" value="Genomic_DNA"/>
</dbReference>
<evidence type="ECO:0000256" key="1">
    <source>
        <dbReference type="SAM" id="MobiDB-lite"/>
    </source>
</evidence>
<protein>
    <submittedName>
        <fullName evidence="2">Uncharacterized protein</fullName>
    </submittedName>
</protein>
<gene>
    <name evidence="2" type="ORF">BO87DRAFT_385563</name>
</gene>